<organism evidence="2">
    <name type="scientific">marine sediment metagenome</name>
    <dbReference type="NCBI Taxonomy" id="412755"/>
    <lineage>
        <taxon>unclassified sequences</taxon>
        <taxon>metagenomes</taxon>
        <taxon>ecological metagenomes</taxon>
    </lineage>
</organism>
<dbReference type="GO" id="GO:0045454">
    <property type="term" value="P:cell redox homeostasis"/>
    <property type="evidence" value="ECO:0007669"/>
    <property type="project" value="TreeGrafter"/>
</dbReference>
<accession>X0V916</accession>
<reference evidence="2" key="1">
    <citation type="journal article" date="2014" name="Front. Microbiol.">
        <title>High frequency of phylogenetically diverse reductive dehalogenase-homologous genes in deep subseafloor sedimentary metagenomes.</title>
        <authorList>
            <person name="Kawai M."/>
            <person name="Futagami T."/>
            <person name="Toyoda A."/>
            <person name="Takaki Y."/>
            <person name="Nishi S."/>
            <person name="Hori S."/>
            <person name="Arai W."/>
            <person name="Tsubouchi T."/>
            <person name="Morono Y."/>
            <person name="Uchiyama I."/>
            <person name="Ito T."/>
            <person name="Fujiyama A."/>
            <person name="Inagaki F."/>
            <person name="Takami H."/>
        </authorList>
    </citation>
    <scope>NUCLEOTIDE SEQUENCE</scope>
    <source>
        <strain evidence="2">Expedition CK06-06</strain>
    </source>
</reference>
<dbReference type="PANTHER" id="PTHR34386">
    <property type="entry name" value="GLUTAREDOXIN"/>
    <property type="match status" value="1"/>
</dbReference>
<dbReference type="PANTHER" id="PTHR34386:SF1">
    <property type="entry name" value="GLUTAREDOXIN-LIKE PROTEIN NRDH"/>
    <property type="match status" value="1"/>
</dbReference>
<proteinExistence type="predicted"/>
<feature type="domain" description="Glutaredoxin" evidence="1">
    <location>
        <begin position="5"/>
        <end position="64"/>
    </location>
</feature>
<evidence type="ECO:0000259" key="1">
    <source>
        <dbReference type="Pfam" id="PF00462"/>
    </source>
</evidence>
<name>X0V916_9ZZZZ</name>
<dbReference type="Gene3D" id="3.40.30.10">
    <property type="entry name" value="Glutaredoxin"/>
    <property type="match status" value="1"/>
</dbReference>
<evidence type="ECO:0000313" key="2">
    <source>
        <dbReference type="EMBL" id="GAG14675.1"/>
    </source>
</evidence>
<dbReference type="Pfam" id="PF00462">
    <property type="entry name" value="Glutaredoxin"/>
    <property type="match status" value="1"/>
</dbReference>
<dbReference type="GO" id="GO:0009055">
    <property type="term" value="F:electron transfer activity"/>
    <property type="evidence" value="ECO:0007669"/>
    <property type="project" value="TreeGrafter"/>
</dbReference>
<dbReference type="InterPro" id="IPR002109">
    <property type="entry name" value="Glutaredoxin"/>
</dbReference>
<gene>
    <name evidence="2" type="ORF">S01H1_54007</name>
</gene>
<dbReference type="InterPro" id="IPR011911">
    <property type="entry name" value="GlrX_YruB"/>
</dbReference>
<dbReference type="NCBIfam" id="TIGR02196">
    <property type="entry name" value="GlrX_YruB"/>
    <property type="match status" value="1"/>
</dbReference>
<dbReference type="InterPro" id="IPR051548">
    <property type="entry name" value="Grx-like_ET"/>
</dbReference>
<sequence>MSHSVTLYTAETCSWCVAVKEYLQAREIDFEQIDVSADPALAEQMVQKTGQMGVPVLDIDGNMVIGFNKREIDQLLGLV</sequence>
<comment type="caution">
    <text evidence="2">The sequence shown here is derived from an EMBL/GenBank/DDBJ whole genome shotgun (WGS) entry which is preliminary data.</text>
</comment>
<protein>
    <recommendedName>
        <fullName evidence="1">Glutaredoxin domain-containing protein</fullName>
    </recommendedName>
</protein>
<dbReference type="SUPFAM" id="SSF52833">
    <property type="entry name" value="Thioredoxin-like"/>
    <property type="match status" value="1"/>
</dbReference>
<dbReference type="AlphaFoldDB" id="X0V916"/>
<dbReference type="PROSITE" id="PS51354">
    <property type="entry name" value="GLUTAREDOXIN_2"/>
    <property type="match status" value="1"/>
</dbReference>
<dbReference type="InterPro" id="IPR036249">
    <property type="entry name" value="Thioredoxin-like_sf"/>
</dbReference>
<dbReference type="CDD" id="cd02976">
    <property type="entry name" value="NrdH"/>
    <property type="match status" value="1"/>
</dbReference>
<dbReference type="EMBL" id="BARS01035006">
    <property type="protein sequence ID" value="GAG14675.1"/>
    <property type="molecule type" value="Genomic_DNA"/>
</dbReference>